<dbReference type="EMBL" id="CP026092">
    <property type="protein sequence ID" value="AYB57498.1"/>
    <property type="molecule type" value="Genomic_DNA"/>
</dbReference>
<dbReference type="InterPro" id="IPR028081">
    <property type="entry name" value="Leu-bd"/>
</dbReference>
<accession>A0A5H2Q6H6</accession>
<feature type="domain" description="Leucine-binding protein" evidence="3">
    <location>
        <begin position="25"/>
        <end position="350"/>
    </location>
</feature>
<dbReference type="AlphaFoldDB" id="A0A5H2Q6H6"/>
<dbReference type="PANTHER" id="PTHR47235">
    <property type="entry name" value="BLR6548 PROTEIN"/>
    <property type="match status" value="1"/>
</dbReference>
<dbReference type="RefSeq" id="WP_014615747.1">
    <property type="nucleotide sequence ID" value="NZ_CDLZ01000001.1"/>
</dbReference>
<evidence type="ECO:0000256" key="1">
    <source>
        <dbReference type="ARBA" id="ARBA00010062"/>
    </source>
</evidence>
<dbReference type="PANTHER" id="PTHR47235:SF1">
    <property type="entry name" value="BLR6548 PROTEIN"/>
    <property type="match status" value="1"/>
</dbReference>
<dbReference type="SUPFAM" id="SSF53822">
    <property type="entry name" value="Periplasmic binding protein-like I"/>
    <property type="match status" value="1"/>
</dbReference>
<dbReference type="InterPro" id="IPR028082">
    <property type="entry name" value="Peripla_BP_I"/>
</dbReference>
<dbReference type="PROSITE" id="PS51257">
    <property type="entry name" value="PROKAR_LIPOPROTEIN"/>
    <property type="match status" value="1"/>
</dbReference>
<comment type="similarity">
    <text evidence="1">Belongs to the leucine-binding protein family.</text>
</comment>
<protein>
    <submittedName>
        <fullName evidence="4">Amino acid-binding protein</fullName>
    </submittedName>
</protein>
<dbReference type="Gene3D" id="3.40.50.2300">
    <property type="match status" value="2"/>
</dbReference>
<dbReference type="CDD" id="cd06326">
    <property type="entry name" value="PBP1_ABC_ligand_binding-like"/>
    <property type="match status" value="1"/>
</dbReference>
<proteinExistence type="inferred from homology"/>
<keyword evidence="2" id="KW-0732">Signal</keyword>
<evidence type="ECO:0000256" key="2">
    <source>
        <dbReference type="ARBA" id="ARBA00022729"/>
    </source>
</evidence>
<dbReference type="Pfam" id="PF13458">
    <property type="entry name" value="Peripla_BP_6"/>
    <property type="match status" value="1"/>
</dbReference>
<gene>
    <name evidence="4" type="ORF">C2L97_01370</name>
</gene>
<evidence type="ECO:0000259" key="3">
    <source>
        <dbReference type="Pfam" id="PF13458"/>
    </source>
</evidence>
<sequence length="380" mass="40522">MLKPFSILTALVVSCAVRAVHADVITVAQVLPLDGSVEVSARATAEAAELYLHAVNEAGGVNGHTFNVVTVNASNNLETTIRRTAETIRQHRPVALLNYYGSARTATLIKSGVLDTTHTPVIGANVSSMPVRKDPNNHWVFYIRAGVQAEAKKMAHHAVALGGRRVAILYQNDAYGEDGMRKSVDALDASGIQPVASISMSEDMLDRVALIKIAEDVLRTDASAILIFSDSVNVGGFLRAYRERGGSAVVTTDSTASADELVRASSVELARGVCIAEVMPALTKRNTRLVRSFMADMMAGGRPDLAKSTTALEGYASARLFVEAVRKIAGPVTGEAVRIALQTRGPFDLGDFEVRYGPSQYEGSQYVDIGIVGHAGRVLN</sequence>
<reference evidence="4" key="1">
    <citation type="submission" date="2018-01" db="EMBL/GenBank/DDBJ databases">
        <title>Complete Genome Sequence of three strains from Ralstonia solanacearum ecotype Moko sequevar IIA-53 from Brazil.</title>
        <authorList>
            <person name="Silva J.R."/>
            <person name="Albuquerque G.M.R."/>
            <person name="Pais A.K.L."/>
            <person name="Silva A.M.F."/>
            <person name="Boiteux M.E.N.F."/>
            <person name="Souza E.B."/>
            <person name="Mariano R.L.R."/>
        </authorList>
    </citation>
    <scope>NUCLEOTIDE SEQUENCE [LARGE SCALE GENOMIC DNA]</scope>
    <source>
        <strain evidence="4">SFC</strain>
    </source>
</reference>
<name>A0A5H2Q6H6_RALSL</name>
<evidence type="ECO:0000313" key="4">
    <source>
        <dbReference type="EMBL" id="AYB57498.1"/>
    </source>
</evidence>
<organism evidence="4">
    <name type="scientific">Ralstonia solanacearum</name>
    <name type="common">Pseudomonas solanacearum</name>
    <dbReference type="NCBI Taxonomy" id="305"/>
    <lineage>
        <taxon>Bacteria</taxon>
        <taxon>Pseudomonadati</taxon>
        <taxon>Pseudomonadota</taxon>
        <taxon>Betaproteobacteria</taxon>
        <taxon>Burkholderiales</taxon>
        <taxon>Burkholderiaceae</taxon>
        <taxon>Ralstonia</taxon>
        <taxon>Ralstonia solanacearum species complex</taxon>
    </lineage>
</organism>